<evidence type="ECO:0000256" key="4">
    <source>
        <dbReference type="HAMAP-Rule" id="MF_00360"/>
    </source>
</evidence>
<dbReference type="GO" id="GO:0005737">
    <property type="term" value="C:cytoplasm"/>
    <property type="evidence" value="ECO:0007669"/>
    <property type="project" value="UniProtKB-ARBA"/>
</dbReference>
<dbReference type="Gene3D" id="3.30.70.60">
    <property type="match status" value="1"/>
</dbReference>
<dbReference type="InterPro" id="IPR000529">
    <property type="entry name" value="Ribosomal_bS6"/>
</dbReference>
<dbReference type="SUPFAM" id="SSF54995">
    <property type="entry name" value="Ribosomal protein S6"/>
    <property type="match status" value="1"/>
</dbReference>
<dbReference type="GO" id="GO:0006412">
    <property type="term" value="P:translation"/>
    <property type="evidence" value="ECO:0007669"/>
    <property type="project" value="UniProtKB-UniRule"/>
</dbReference>
<keyword evidence="6" id="KW-1185">Reference proteome</keyword>
<keyword evidence="4" id="KW-0687">Ribonucleoprotein</keyword>
<evidence type="ECO:0000313" key="6">
    <source>
        <dbReference type="Proteomes" id="UP000051906"/>
    </source>
</evidence>
<evidence type="ECO:0000256" key="2">
    <source>
        <dbReference type="ARBA" id="ARBA00035104"/>
    </source>
</evidence>
<keyword evidence="4" id="KW-0699">rRNA-binding</keyword>
<accession>A0A0R2LR91</accession>
<dbReference type="RefSeq" id="WP_057878213.1">
    <property type="nucleotide sequence ID" value="NZ_JQCA01000043.1"/>
</dbReference>
<evidence type="ECO:0000256" key="3">
    <source>
        <dbReference type="ARBA" id="ARBA00035294"/>
    </source>
</evidence>
<comment type="similarity">
    <text evidence="1 4">Belongs to the bacterial ribosomal protein bS6 family.</text>
</comment>
<dbReference type="NCBIfam" id="TIGR00166">
    <property type="entry name" value="S6"/>
    <property type="match status" value="1"/>
</dbReference>
<dbReference type="EMBL" id="JQCA01000043">
    <property type="protein sequence ID" value="KRO04164.1"/>
    <property type="molecule type" value="Genomic_DNA"/>
</dbReference>
<dbReference type="AlphaFoldDB" id="A0A0R2LR91"/>
<dbReference type="PATRIC" id="fig|616990.3.peg.1783"/>
<dbReference type="GO" id="GO:0003735">
    <property type="term" value="F:structural constituent of ribosome"/>
    <property type="evidence" value="ECO:0007669"/>
    <property type="project" value="InterPro"/>
</dbReference>
<dbReference type="PANTHER" id="PTHR21011">
    <property type="entry name" value="MITOCHONDRIAL 28S RIBOSOMAL PROTEIN S6"/>
    <property type="match status" value="1"/>
</dbReference>
<dbReference type="Pfam" id="PF01250">
    <property type="entry name" value="Ribosomal_S6"/>
    <property type="match status" value="1"/>
</dbReference>
<dbReference type="InterPro" id="IPR035980">
    <property type="entry name" value="Ribosomal_bS6_sf"/>
</dbReference>
<organism evidence="5 6">
    <name type="scientific">Levilactobacillus paucivorans</name>
    <dbReference type="NCBI Taxonomy" id="616990"/>
    <lineage>
        <taxon>Bacteria</taxon>
        <taxon>Bacillati</taxon>
        <taxon>Bacillota</taxon>
        <taxon>Bacilli</taxon>
        <taxon>Lactobacillales</taxon>
        <taxon>Lactobacillaceae</taxon>
        <taxon>Levilactobacillus</taxon>
    </lineage>
</organism>
<dbReference type="CDD" id="cd00473">
    <property type="entry name" value="bS6"/>
    <property type="match status" value="1"/>
</dbReference>
<dbReference type="Proteomes" id="UP000051906">
    <property type="component" value="Unassembled WGS sequence"/>
</dbReference>
<reference evidence="5 6" key="1">
    <citation type="journal article" date="2015" name="Genome Announc.">
        <title>Expanding the biotechnology potential of lactobacilli through comparative genomics of 213 strains and associated genera.</title>
        <authorList>
            <person name="Sun Z."/>
            <person name="Harris H.M."/>
            <person name="McCann A."/>
            <person name="Guo C."/>
            <person name="Argimon S."/>
            <person name="Zhang W."/>
            <person name="Yang X."/>
            <person name="Jeffery I.B."/>
            <person name="Cooney J.C."/>
            <person name="Kagawa T.F."/>
            <person name="Liu W."/>
            <person name="Song Y."/>
            <person name="Salvetti E."/>
            <person name="Wrobel A."/>
            <person name="Rasinkangas P."/>
            <person name="Parkhill J."/>
            <person name="Rea M.C."/>
            <person name="O'Sullivan O."/>
            <person name="Ritari J."/>
            <person name="Douillard F.P."/>
            <person name="Paul Ross R."/>
            <person name="Yang R."/>
            <person name="Briner A.E."/>
            <person name="Felis G.E."/>
            <person name="de Vos W.M."/>
            <person name="Barrangou R."/>
            <person name="Klaenhammer T.R."/>
            <person name="Caufield P.W."/>
            <person name="Cui Y."/>
            <person name="Zhang H."/>
            <person name="O'Toole P.W."/>
        </authorList>
    </citation>
    <scope>NUCLEOTIDE SEQUENCE [LARGE SCALE GENOMIC DNA]</scope>
    <source>
        <strain evidence="5 6">DSM 22467</strain>
    </source>
</reference>
<sequence length="98" mass="11213">METTKYEITYIIRPDLDDGAKTALVERFDKVITDNGAEVTGSKDWSKRRFAYEIGGFNEGIYHIITVNASDDEALNEFDRLAKINGSILRHMIVKRED</sequence>
<proteinExistence type="inferred from homology"/>
<dbReference type="PANTHER" id="PTHR21011:SF1">
    <property type="entry name" value="SMALL RIBOSOMAL SUBUNIT PROTEIN BS6M"/>
    <property type="match status" value="1"/>
</dbReference>
<evidence type="ECO:0000313" key="5">
    <source>
        <dbReference type="EMBL" id="KRO04164.1"/>
    </source>
</evidence>
<dbReference type="GO" id="GO:0070181">
    <property type="term" value="F:small ribosomal subunit rRNA binding"/>
    <property type="evidence" value="ECO:0007669"/>
    <property type="project" value="TreeGrafter"/>
</dbReference>
<dbReference type="InterPro" id="IPR014717">
    <property type="entry name" value="Transl_elong_EF1B/ribsomal_bS6"/>
</dbReference>
<dbReference type="GO" id="GO:0005840">
    <property type="term" value="C:ribosome"/>
    <property type="evidence" value="ECO:0007669"/>
    <property type="project" value="UniProtKB-KW"/>
</dbReference>
<dbReference type="GO" id="GO:1990904">
    <property type="term" value="C:ribonucleoprotein complex"/>
    <property type="evidence" value="ECO:0007669"/>
    <property type="project" value="UniProtKB-KW"/>
</dbReference>
<evidence type="ECO:0000256" key="1">
    <source>
        <dbReference type="ARBA" id="ARBA00009512"/>
    </source>
</evidence>
<keyword evidence="4" id="KW-0694">RNA-binding</keyword>
<comment type="caution">
    <text evidence="5">The sequence shown here is derived from an EMBL/GenBank/DDBJ whole genome shotgun (WGS) entry which is preliminary data.</text>
</comment>
<comment type="function">
    <text evidence="2 4">Binds together with bS18 to 16S ribosomal RNA.</text>
</comment>
<name>A0A0R2LR91_9LACO</name>
<dbReference type="OrthoDB" id="9812702at2"/>
<dbReference type="HAMAP" id="MF_00360">
    <property type="entry name" value="Ribosomal_bS6"/>
    <property type="match status" value="1"/>
</dbReference>
<gene>
    <name evidence="4" type="primary">rpsF</name>
    <name evidence="5" type="ORF">IV54_GL001686</name>
</gene>
<keyword evidence="4 5" id="KW-0689">Ribosomal protein</keyword>
<dbReference type="InterPro" id="IPR020814">
    <property type="entry name" value="Ribosomal_S6_plastid/chlpt"/>
</dbReference>
<protein>
    <recommendedName>
        <fullName evidence="3 4">Small ribosomal subunit protein bS6</fullName>
    </recommendedName>
</protein>
<dbReference type="STRING" id="616990.IV54_GL001686"/>